<organism evidence="6 7">
    <name type="scientific">Streptomyces phaeochromogenes</name>
    <dbReference type="NCBI Taxonomy" id="1923"/>
    <lineage>
        <taxon>Bacteria</taxon>
        <taxon>Bacillati</taxon>
        <taxon>Actinomycetota</taxon>
        <taxon>Actinomycetes</taxon>
        <taxon>Kitasatosporales</taxon>
        <taxon>Streptomycetaceae</taxon>
        <taxon>Streptomyces</taxon>
        <taxon>Streptomyces phaeochromogenes group</taxon>
    </lineage>
</organism>
<dbReference type="SUPFAM" id="SSF51011">
    <property type="entry name" value="Glycosyl hydrolase domain"/>
    <property type="match status" value="1"/>
</dbReference>
<dbReference type="SUPFAM" id="SSF51445">
    <property type="entry name" value="(Trans)glycosidases"/>
    <property type="match status" value="1"/>
</dbReference>
<dbReference type="InterPro" id="IPR051816">
    <property type="entry name" value="Glycosyl_Hydrolase_31"/>
</dbReference>
<sequence>MRQRPALHAAEGHYQFQPIDRLHSTHSDRLPWQHGVAARASADKFLNLRESLVPYTYTLAHQASTTGVPMVGPMYLEYPEEQQAYATADSQYFYGPGMLVVPVTSPGATASVSVWFPPGEWTDDFTGKTYTGPTTRTITTGLNSMPVFVKSGGIVPSRTGKVTNDAQNPLTKVTLTVAQGASGRYDLYEDNGTTTKASDSATTGIRYTENGAGHTLRIGPAADSFHRQVTHREWTVKVLNARAPKGISVNGEPLGAGAHHWDGTTRTLTVELPRHNIKAPLTLAYN</sequence>
<evidence type="ECO:0000259" key="4">
    <source>
        <dbReference type="Pfam" id="PF17137"/>
    </source>
</evidence>
<dbReference type="Pfam" id="PF01055">
    <property type="entry name" value="Glyco_hydro_31_2nd"/>
    <property type="match status" value="1"/>
</dbReference>
<dbReference type="InterPro" id="IPR033403">
    <property type="entry name" value="DUF5110"/>
</dbReference>
<accession>A0ABZ1HU17</accession>
<keyword evidence="2" id="KW-0326">Glycosidase</keyword>
<evidence type="ECO:0000259" key="3">
    <source>
        <dbReference type="Pfam" id="PF01055"/>
    </source>
</evidence>
<dbReference type="Pfam" id="PF17137">
    <property type="entry name" value="DUF5110"/>
    <property type="match status" value="1"/>
</dbReference>
<evidence type="ECO:0000256" key="2">
    <source>
        <dbReference type="RuleBase" id="RU361185"/>
    </source>
</evidence>
<keyword evidence="7" id="KW-1185">Reference proteome</keyword>
<dbReference type="InterPro" id="IPR000322">
    <property type="entry name" value="Glyco_hydro_31_TIM"/>
</dbReference>
<comment type="similarity">
    <text evidence="1 2">Belongs to the glycosyl hydrolase 31 family.</text>
</comment>
<dbReference type="PANTHER" id="PTHR43863:SF2">
    <property type="entry name" value="MALTASE-GLUCOAMYLASE"/>
    <property type="match status" value="1"/>
</dbReference>
<dbReference type="Gene3D" id="2.60.40.1180">
    <property type="entry name" value="Golgi alpha-mannosidase II"/>
    <property type="match status" value="2"/>
</dbReference>
<evidence type="ECO:0000313" key="6">
    <source>
        <dbReference type="EMBL" id="WSD20680.1"/>
    </source>
</evidence>
<keyword evidence="2" id="KW-0378">Hydrolase</keyword>
<feature type="domain" description="DUF5110" evidence="4">
    <location>
        <begin position="173"/>
        <end position="240"/>
    </location>
</feature>
<feature type="domain" description="Glycoside hydrolase family 31 TIM barrel" evidence="3">
    <location>
        <begin position="16"/>
        <end position="59"/>
    </location>
</feature>
<dbReference type="InterPro" id="IPR048395">
    <property type="entry name" value="Glyco_hydro_31_C"/>
</dbReference>
<dbReference type="InterPro" id="IPR013780">
    <property type="entry name" value="Glyco_hydro_b"/>
</dbReference>
<evidence type="ECO:0000256" key="1">
    <source>
        <dbReference type="ARBA" id="ARBA00007806"/>
    </source>
</evidence>
<gene>
    <name evidence="6" type="ORF">OHB35_49675</name>
</gene>
<dbReference type="InterPro" id="IPR017853">
    <property type="entry name" value="GH"/>
</dbReference>
<dbReference type="RefSeq" id="WP_326762321.1">
    <property type="nucleotide sequence ID" value="NZ_CP109135.1"/>
</dbReference>
<proteinExistence type="inferred from homology"/>
<feature type="domain" description="Glycosyl hydrolase family 31 C-terminal" evidence="5">
    <location>
        <begin position="67"/>
        <end position="155"/>
    </location>
</feature>
<evidence type="ECO:0000313" key="7">
    <source>
        <dbReference type="Proteomes" id="UP001340816"/>
    </source>
</evidence>
<reference evidence="6 7" key="1">
    <citation type="submission" date="2022-10" db="EMBL/GenBank/DDBJ databases">
        <title>The complete genomes of actinobacterial strains from the NBC collection.</title>
        <authorList>
            <person name="Joergensen T.S."/>
            <person name="Alvarez Arevalo M."/>
            <person name="Sterndorff E.B."/>
            <person name="Faurdal D."/>
            <person name="Vuksanovic O."/>
            <person name="Mourched A.-S."/>
            <person name="Charusanti P."/>
            <person name="Shaw S."/>
            <person name="Blin K."/>
            <person name="Weber T."/>
        </authorList>
    </citation>
    <scope>NUCLEOTIDE SEQUENCE [LARGE SCALE GENOMIC DNA]</scope>
    <source>
        <strain evidence="6 7">NBC 01752</strain>
    </source>
</reference>
<dbReference type="PANTHER" id="PTHR43863">
    <property type="entry name" value="HYDROLASE, PUTATIVE (AFU_ORTHOLOGUE AFUA_1G03140)-RELATED"/>
    <property type="match status" value="1"/>
</dbReference>
<protein>
    <submittedName>
        <fullName evidence="6">DUF5110 domain-containing protein</fullName>
    </submittedName>
</protein>
<dbReference type="EMBL" id="CP109135">
    <property type="protein sequence ID" value="WSD20680.1"/>
    <property type="molecule type" value="Genomic_DNA"/>
</dbReference>
<dbReference type="Pfam" id="PF21365">
    <property type="entry name" value="Glyco_hydro_31_3rd"/>
    <property type="match status" value="1"/>
</dbReference>
<dbReference type="Gene3D" id="3.20.20.80">
    <property type="entry name" value="Glycosidases"/>
    <property type="match status" value="1"/>
</dbReference>
<evidence type="ECO:0000259" key="5">
    <source>
        <dbReference type="Pfam" id="PF21365"/>
    </source>
</evidence>
<name>A0ABZ1HU17_STRPH</name>
<dbReference type="Proteomes" id="UP001340816">
    <property type="component" value="Chromosome"/>
</dbReference>